<dbReference type="InterPro" id="IPR050744">
    <property type="entry name" value="AI-2_Isomerase_LsrG"/>
</dbReference>
<sequence>MLVQLVHIKVLPGQRDAFIKAFRLNCDGTRREPGNIRFDLLCDPEDENSFHVYEVFRDDAALDTHRQTDHFRRCIALIDPMMETRRSKTFYTPVLVEDRA</sequence>
<organism evidence="2 3">
    <name type="scientific">Paracoccus shanxieyensis</name>
    <dbReference type="NCBI Taxonomy" id="2675752"/>
    <lineage>
        <taxon>Bacteria</taxon>
        <taxon>Pseudomonadati</taxon>
        <taxon>Pseudomonadota</taxon>
        <taxon>Alphaproteobacteria</taxon>
        <taxon>Rhodobacterales</taxon>
        <taxon>Paracoccaceae</taxon>
        <taxon>Paracoccus</taxon>
    </lineage>
</organism>
<dbReference type="RefSeq" id="WP_155042732.1">
    <property type="nucleotide sequence ID" value="NZ_WMIH01000001.1"/>
</dbReference>
<dbReference type="EMBL" id="WMII01000001">
    <property type="protein sequence ID" value="MTH62787.1"/>
    <property type="molecule type" value="Genomic_DNA"/>
</dbReference>
<dbReference type="PANTHER" id="PTHR33336">
    <property type="entry name" value="QUINOL MONOOXYGENASE YGIN-RELATED"/>
    <property type="match status" value="1"/>
</dbReference>
<dbReference type="GO" id="GO:0005829">
    <property type="term" value="C:cytosol"/>
    <property type="evidence" value="ECO:0007669"/>
    <property type="project" value="TreeGrafter"/>
</dbReference>
<evidence type="ECO:0000259" key="1">
    <source>
        <dbReference type="PROSITE" id="PS51725"/>
    </source>
</evidence>
<proteinExistence type="predicted"/>
<gene>
    <name evidence="2" type="ORF">GL284_00725</name>
</gene>
<dbReference type="Pfam" id="PF03992">
    <property type="entry name" value="ABM"/>
    <property type="match status" value="1"/>
</dbReference>
<dbReference type="Gene3D" id="3.30.70.100">
    <property type="match status" value="1"/>
</dbReference>
<dbReference type="SUPFAM" id="SSF54909">
    <property type="entry name" value="Dimeric alpha+beta barrel"/>
    <property type="match status" value="1"/>
</dbReference>
<reference evidence="2 3" key="1">
    <citation type="submission" date="2019-11" db="EMBL/GenBank/DDBJ databases">
        <authorList>
            <person name="Dong K."/>
        </authorList>
    </citation>
    <scope>NUCLEOTIDE SEQUENCE [LARGE SCALE GENOMIC DNA]</scope>
    <source>
        <strain evidence="2 3">DK608</strain>
    </source>
</reference>
<dbReference type="InterPro" id="IPR011008">
    <property type="entry name" value="Dimeric_a/b-barrel"/>
</dbReference>
<dbReference type="Proteomes" id="UP000478740">
    <property type="component" value="Unassembled WGS sequence"/>
</dbReference>
<dbReference type="InterPro" id="IPR007138">
    <property type="entry name" value="ABM_dom"/>
</dbReference>
<name>A0A6L6IWQ6_9RHOB</name>
<evidence type="ECO:0000313" key="2">
    <source>
        <dbReference type="EMBL" id="MTH62787.1"/>
    </source>
</evidence>
<comment type="caution">
    <text evidence="2">The sequence shown here is derived from an EMBL/GenBank/DDBJ whole genome shotgun (WGS) entry which is preliminary data.</text>
</comment>
<dbReference type="PANTHER" id="PTHR33336:SF1">
    <property type="entry name" value="(4S)-4-HYDROXY-5-PHOSPHONOOXYPENTANE-2,3-DIONE ISOMERASE"/>
    <property type="match status" value="1"/>
</dbReference>
<dbReference type="GO" id="GO:0016491">
    <property type="term" value="F:oxidoreductase activity"/>
    <property type="evidence" value="ECO:0007669"/>
    <property type="project" value="TreeGrafter"/>
</dbReference>
<feature type="domain" description="ABM" evidence="1">
    <location>
        <begin position="2"/>
        <end position="90"/>
    </location>
</feature>
<accession>A0A6L6IWQ6</accession>
<evidence type="ECO:0000313" key="3">
    <source>
        <dbReference type="Proteomes" id="UP000478740"/>
    </source>
</evidence>
<dbReference type="PROSITE" id="PS51725">
    <property type="entry name" value="ABM"/>
    <property type="match status" value="1"/>
</dbReference>
<dbReference type="AlphaFoldDB" id="A0A6L6IWQ6"/>
<protein>
    <submittedName>
        <fullName evidence="2">Autoinducer-2 (AI-2) modifying protein LsrG</fullName>
    </submittedName>
</protein>
<keyword evidence="3" id="KW-1185">Reference proteome</keyword>